<evidence type="ECO:0000313" key="2">
    <source>
        <dbReference type="Proteomes" id="UP000254123"/>
    </source>
</evidence>
<dbReference type="InterPro" id="IPR036502">
    <property type="entry name" value="NiSOD_sf"/>
</dbReference>
<dbReference type="Gene3D" id="1.20.120.400">
    <property type="entry name" value="Nickel-containing superoxide dismutase"/>
    <property type="match status" value="1"/>
</dbReference>
<dbReference type="InterPro" id="IPR014123">
    <property type="entry name" value="Superoxide_dismutase_Ni-type"/>
</dbReference>
<organism evidence="1 2">
    <name type="scientific">Psychrobacter phenylpyruvicus</name>
    <dbReference type="NCBI Taxonomy" id="29432"/>
    <lineage>
        <taxon>Bacteria</taxon>
        <taxon>Pseudomonadati</taxon>
        <taxon>Pseudomonadota</taxon>
        <taxon>Gammaproteobacteria</taxon>
        <taxon>Moraxellales</taxon>
        <taxon>Moraxellaceae</taxon>
        <taxon>Psychrobacter</taxon>
    </lineage>
</organism>
<keyword evidence="1" id="KW-0560">Oxidoreductase</keyword>
<dbReference type="EC" id="1.15.1.1" evidence="1"/>
<dbReference type="SUPFAM" id="SSF109770">
    <property type="entry name" value="Nickel-containing superoxide dismutase, NiSOD"/>
    <property type="match status" value="1"/>
</dbReference>
<name>A0A379LM97_9GAMM</name>
<dbReference type="Pfam" id="PF09055">
    <property type="entry name" value="Sod_Ni"/>
    <property type="match status" value="1"/>
</dbReference>
<evidence type="ECO:0000313" key="1">
    <source>
        <dbReference type="EMBL" id="SUD91726.1"/>
    </source>
</evidence>
<dbReference type="AlphaFoldDB" id="A0A379LM97"/>
<keyword evidence="2" id="KW-1185">Reference proteome</keyword>
<gene>
    <name evidence="1" type="primary">sodN</name>
    <name evidence="1" type="ORF">NCTC10526_02096</name>
</gene>
<dbReference type="STRING" id="1123034.GCA_000685805_01655"/>
<dbReference type="GO" id="GO:0004784">
    <property type="term" value="F:superoxide dismutase activity"/>
    <property type="evidence" value="ECO:0007669"/>
    <property type="project" value="UniProtKB-EC"/>
</dbReference>
<accession>A0A379LM97</accession>
<dbReference type="RefSeq" id="WP_028859156.1">
    <property type="nucleotide sequence ID" value="NZ_CAJHAQ010000001.1"/>
</dbReference>
<sequence length="162" mass="18421">MLHALLTKMDDVRAFPQLSAHCDIPCGIYDPTSAQIYALSVLRYCQQIAGLTDSREDMAKFVRLVADKEKHTESVKHEVRIIWGDYFKGELIERYPHIHSLSHDIMLAGSTVKQSVAIDKAEELVALVNEFAETFWESKGVETYRAICPYEPKVETVYTQLG</sequence>
<dbReference type="Proteomes" id="UP000254123">
    <property type="component" value="Unassembled WGS sequence"/>
</dbReference>
<reference evidence="1 2" key="1">
    <citation type="submission" date="2018-06" db="EMBL/GenBank/DDBJ databases">
        <authorList>
            <consortium name="Pathogen Informatics"/>
            <person name="Doyle S."/>
        </authorList>
    </citation>
    <scope>NUCLEOTIDE SEQUENCE [LARGE SCALE GENOMIC DNA]</scope>
    <source>
        <strain evidence="1 2">NCTC10526</strain>
    </source>
</reference>
<dbReference type="NCBIfam" id="TIGR02753">
    <property type="entry name" value="sodN"/>
    <property type="match status" value="1"/>
</dbReference>
<dbReference type="GO" id="GO:0016151">
    <property type="term" value="F:nickel cation binding"/>
    <property type="evidence" value="ECO:0007669"/>
    <property type="project" value="InterPro"/>
</dbReference>
<proteinExistence type="predicted"/>
<dbReference type="EMBL" id="UGVC01000001">
    <property type="protein sequence ID" value="SUD91726.1"/>
    <property type="molecule type" value="Genomic_DNA"/>
</dbReference>
<protein>
    <submittedName>
        <fullName evidence="1">Superoxide dismutase [Ni]</fullName>
        <ecNumber evidence="1">1.15.1.1</ecNumber>
    </submittedName>
</protein>